<keyword evidence="6" id="KW-1185">Reference proteome</keyword>
<dbReference type="EMBL" id="LT629772">
    <property type="protein sequence ID" value="SDS97632.1"/>
    <property type="molecule type" value="Genomic_DNA"/>
</dbReference>
<dbReference type="PRINTS" id="PR00033">
    <property type="entry name" value="HTHASNC"/>
</dbReference>
<accession>A0A1H1WKV0</accession>
<dbReference type="InterPro" id="IPR036390">
    <property type="entry name" value="WH_DNA-bd_sf"/>
</dbReference>
<evidence type="ECO:0000259" key="4">
    <source>
        <dbReference type="PROSITE" id="PS50956"/>
    </source>
</evidence>
<dbReference type="InterPro" id="IPR036388">
    <property type="entry name" value="WH-like_DNA-bd_sf"/>
</dbReference>
<dbReference type="SUPFAM" id="SSF46785">
    <property type="entry name" value="Winged helix' DNA-binding domain"/>
    <property type="match status" value="1"/>
</dbReference>
<evidence type="ECO:0000256" key="2">
    <source>
        <dbReference type="ARBA" id="ARBA00023125"/>
    </source>
</evidence>
<name>A0A1H1WKV0_9ACTN</name>
<dbReference type="Pfam" id="PF01037">
    <property type="entry name" value="AsnC_trans_reg"/>
    <property type="match status" value="1"/>
</dbReference>
<dbReference type="Pfam" id="PF13404">
    <property type="entry name" value="HTH_AsnC-type"/>
    <property type="match status" value="1"/>
</dbReference>
<keyword evidence="1" id="KW-0805">Transcription regulation</keyword>
<dbReference type="InterPro" id="IPR019888">
    <property type="entry name" value="Tscrpt_reg_AsnC-like"/>
</dbReference>
<dbReference type="RefSeq" id="WP_091526928.1">
    <property type="nucleotide sequence ID" value="NZ_LT629772.1"/>
</dbReference>
<dbReference type="GO" id="GO:0043565">
    <property type="term" value="F:sequence-specific DNA binding"/>
    <property type="evidence" value="ECO:0007669"/>
    <property type="project" value="InterPro"/>
</dbReference>
<dbReference type="InterPro" id="IPR011008">
    <property type="entry name" value="Dimeric_a/b-barrel"/>
</dbReference>
<keyword evidence="2 5" id="KW-0238">DNA-binding</keyword>
<dbReference type="InterPro" id="IPR019887">
    <property type="entry name" value="Tscrpt_reg_AsnC/Lrp_C"/>
</dbReference>
<reference evidence="5 6" key="1">
    <citation type="submission" date="2016-10" db="EMBL/GenBank/DDBJ databases">
        <authorList>
            <person name="de Groot N.N."/>
        </authorList>
    </citation>
    <scope>NUCLEOTIDE SEQUENCE [LARGE SCALE GENOMIC DNA]</scope>
    <source>
        <strain evidence="5 6">DSM 21800</strain>
    </source>
</reference>
<dbReference type="PANTHER" id="PTHR30154:SF45">
    <property type="entry name" value="TRANSCRIPTIONAL REGULATORY PROTEIN (PROBABLY ASNC-FAMILY)-RELATED"/>
    <property type="match status" value="1"/>
</dbReference>
<dbReference type="Gene3D" id="1.10.10.10">
    <property type="entry name" value="Winged helix-like DNA-binding domain superfamily/Winged helix DNA-binding domain"/>
    <property type="match status" value="1"/>
</dbReference>
<dbReference type="PROSITE" id="PS50956">
    <property type="entry name" value="HTH_ASNC_2"/>
    <property type="match status" value="1"/>
</dbReference>
<dbReference type="Gene3D" id="3.30.70.920">
    <property type="match status" value="1"/>
</dbReference>
<protein>
    <submittedName>
        <fullName evidence="5">DNA-binding transcriptional regulator, Lrp family</fullName>
    </submittedName>
</protein>
<dbReference type="GO" id="GO:0043200">
    <property type="term" value="P:response to amino acid"/>
    <property type="evidence" value="ECO:0007669"/>
    <property type="project" value="TreeGrafter"/>
</dbReference>
<dbReference type="STRING" id="630515.SAMN04489812_3697"/>
<dbReference type="AlphaFoldDB" id="A0A1H1WKV0"/>
<dbReference type="InterPro" id="IPR000485">
    <property type="entry name" value="AsnC-type_HTH_dom"/>
</dbReference>
<evidence type="ECO:0000256" key="3">
    <source>
        <dbReference type="ARBA" id="ARBA00023163"/>
    </source>
</evidence>
<evidence type="ECO:0000313" key="5">
    <source>
        <dbReference type="EMBL" id="SDS97632.1"/>
    </source>
</evidence>
<feature type="domain" description="HTH asnC-type" evidence="4">
    <location>
        <begin position="3"/>
        <end position="64"/>
    </location>
</feature>
<proteinExistence type="predicted"/>
<evidence type="ECO:0000313" key="6">
    <source>
        <dbReference type="Proteomes" id="UP000199103"/>
    </source>
</evidence>
<sequence>MRIDNTDRKLLALLMEDGRQSYASLGQQVGLSTAATKRRVDRLRQDRIIRGFGADVDPTALGWNIEAFVEIYCNGQIPPEQMKEFAAAIPEVYDGYTVTGEADGLLVVRCTDAGHLERVLGEIRTHHDVVRTRSAIVLSHL</sequence>
<dbReference type="GO" id="GO:0005829">
    <property type="term" value="C:cytosol"/>
    <property type="evidence" value="ECO:0007669"/>
    <property type="project" value="TreeGrafter"/>
</dbReference>
<dbReference type="Proteomes" id="UP000199103">
    <property type="component" value="Chromosome I"/>
</dbReference>
<keyword evidence="3" id="KW-0804">Transcription</keyword>
<gene>
    <name evidence="5" type="ORF">SAMN04489812_3697</name>
</gene>
<dbReference type="SUPFAM" id="SSF54909">
    <property type="entry name" value="Dimeric alpha+beta barrel"/>
    <property type="match status" value="1"/>
</dbReference>
<evidence type="ECO:0000256" key="1">
    <source>
        <dbReference type="ARBA" id="ARBA00023015"/>
    </source>
</evidence>
<dbReference type="PANTHER" id="PTHR30154">
    <property type="entry name" value="LEUCINE-RESPONSIVE REGULATORY PROTEIN"/>
    <property type="match status" value="1"/>
</dbReference>
<dbReference type="OrthoDB" id="166264at2"/>
<organism evidence="5 6">
    <name type="scientific">Microlunatus soli</name>
    <dbReference type="NCBI Taxonomy" id="630515"/>
    <lineage>
        <taxon>Bacteria</taxon>
        <taxon>Bacillati</taxon>
        <taxon>Actinomycetota</taxon>
        <taxon>Actinomycetes</taxon>
        <taxon>Propionibacteriales</taxon>
        <taxon>Propionibacteriaceae</taxon>
        <taxon>Microlunatus</taxon>
    </lineage>
</organism>
<dbReference type="SMART" id="SM00344">
    <property type="entry name" value="HTH_ASNC"/>
    <property type="match status" value="1"/>
</dbReference>